<reference evidence="7" key="1">
    <citation type="submission" date="2019-06" db="EMBL/GenBank/DDBJ databases">
        <title>Alistipes onderdonkii subsp. vulgaris subsp. nov., Alistipes dispar sp. nov. and Alistipes communis sp. nov., isolated from human faeces, and creation of Alistipes onderdonkii subsp. onderdonkii subsp. nov.</title>
        <authorList>
            <person name="Sakamoto M."/>
            <person name="Ikeyama N."/>
            <person name="Ogata Y."/>
            <person name="Suda W."/>
            <person name="Iino T."/>
            <person name="Hattori M."/>
            <person name="Ohkuma M."/>
        </authorList>
    </citation>
    <scope>NUCLEOTIDE SEQUENCE [LARGE SCALE GENOMIC DNA]</scope>
    <source>
        <strain evidence="7">5CBH24</strain>
    </source>
</reference>
<comment type="subcellular location">
    <subcellularLocation>
        <location evidence="1">Cell envelope</location>
    </subcellularLocation>
</comment>
<evidence type="ECO:0000256" key="4">
    <source>
        <dbReference type="ARBA" id="ARBA00023284"/>
    </source>
</evidence>
<accession>A0A4Y1WU05</accession>
<dbReference type="Proteomes" id="UP000318946">
    <property type="component" value="Chromosome"/>
</dbReference>
<dbReference type="PROSITE" id="PS51352">
    <property type="entry name" value="THIOREDOXIN_2"/>
    <property type="match status" value="1"/>
</dbReference>
<dbReference type="RefSeq" id="WP_141412856.1">
    <property type="nucleotide sequence ID" value="NZ_AP019735.1"/>
</dbReference>
<keyword evidence="4" id="KW-0676">Redox-active center</keyword>
<keyword evidence="3" id="KW-1015">Disulfide bond</keyword>
<proteinExistence type="predicted"/>
<organism evidence="6 7">
    <name type="scientific">Alistipes communis</name>
    <dbReference type="NCBI Taxonomy" id="2585118"/>
    <lineage>
        <taxon>Bacteria</taxon>
        <taxon>Pseudomonadati</taxon>
        <taxon>Bacteroidota</taxon>
        <taxon>Bacteroidia</taxon>
        <taxon>Bacteroidales</taxon>
        <taxon>Rikenellaceae</taxon>
        <taxon>Alistipes</taxon>
    </lineage>
</organism>
<protein>
    <submittedName>
        <fullName evidence="6">Thiol:disulfide interchange protein</fullName>
    </submittedName>
</protein>
<dbReference type="InterPro" id="IPR036249">
    <property type="entry name" value="Thioredoxin-like_sf"/>
</dbReference>
<dbReference type="GO" id="GO:0016491">
    <property type="term" value="F:oxidoreductase activity"/>
    <property type="evidence" value="ECO:0007669"/>
    <property type="project" value="InterPro"/>
</dbReference>
<evidence type="ECO:0000256" key="1">
    <source>
        <dbReference type="ARBA" id="ARBA00004196"/>
    </source>
</evidence>
<dbReference type="PANTHER" id="PTHR42852:SF6">
    <property type="entry name" value="THIOL:DISULFIDE INTERCHANGE PROTEIN DSBE"/>
    <property type="match status" value="1"/>
</dbReference>
<dbReference type="InterPro" id="IPR025380">
    <property type="entry name" value="DUF4369"/>
</dbReference>
<keyword evidence="2" id="KW-0201">Cytochrome c-type biogenesis</keyword>
<evidence type="ECO:0000259" key="5">
    <source>
        <dbReference type="PROSITE" id="PS51352"/>
    </source>
</evidence>
<dbReference type="InterPro" id="IPR013766">
    <property type="entry name" value="Thioredoxin_domain"/>
</dbReference>
<keyword evidence="7" id="KW-1185">Reference proteome</keyword>
<dbReference type="Gene3D" id="3.40.30.10">
    <property type="entry name" value="Glutaredoxin"/>
    <property type="match status" value="1"/>
</dbReference>
<evidence type="ECO:0000256" key="3">
    <source>
        <dbReference type="ARBA" id="ARBA00023157"/>
    </source>
</evidence>
<dbReference type="EMBL" id="AP019735">
    <property type="protein sequence ID" value="BBL04387.1"/>
    <property type="molecule type" value="Genomic_DNA"/>
</dbReference>
<dbReference type="GeneID" id="78342416"/>
<dbReference type="InterPro" id="IPR000866">
    <property type="entry name" value="AhpC/TSA"/>
</dbReference>
<dbReference type="Pfam" id="PF14289">
    <property type="entry name" value="DUF4369"/>
    <property type="match status" value="1"/>
</dbReference>
<dbReference type="PROSITE" id="PS00194">
    <property type="entry name" value="THIOREDOXIN_1"/>
    <property type="match status" value="1"/>
</dbReference>
<dbReference type="GO" id="GO:0017004">
    <property type="term" value="P:cytochrome complex assembly"/>
    <property type="evidence" value="ECO:0007669"/>
    <property type="project" value="UniProtKB-KW"/>
</dbReference>
<dbReference type="InterPro" id="IPR017937">
    <property type="entry name" value="Thioredoxin_CS"/>
</dbReference>
<dbReference type="AlphaFoldDB" id="A0A4Y1WU05"/>
<dbReference type="PANTHER" id="PTHR42852">
    <property type="entry name" value="THIOL:DISULFIDE INTERCHANGE PROTEIN DSBE"/>
    <property type="match status" value="1"/>
</dbReference>
<dbReference type="CDD" id="cd02966">
    <property type="entry name" value="TlpA_like_family"/>
    <property type="match status" value="1"/>
</dbReference>
<dbReference type="SUPFAM" id="SSF52833">
    <property type="entry name" value="Thioredoxin-like"/>
    <property type="match status" value="1"/>
</dbReference>
<gene>
    <name evidence="6" type="ORF">A5CBH24_17000</name>
</gene>
<evidence type="ECO:0000313" key="7">
    <source>
        <dbReference type="Proteomes" id="UP000318946"/>
    </source>
</evidence>
<feature type="domain" description="Thioredoxin" evidence="5">
    <location>
        <begin position="207"/>
        <end position="351"/>
    </location>
</feature>
<dbReference type="GO" id="GO:0030313">
    <property type="term" value="C:cell envelope"/>
    <property type="evidence" value="ECO:0007669"/>
    <property type="project" value="UniProtKB-SubCell"/>
</dbReference>
<dbReference type="OrthoDB" id="9794348at2"/>
<evidence type="ECO:0000256" key="2">
    <source>
        <dbReference type="ARBA" id="ARBA00022748"/>
    </source>
</evidence>
<evidence type="ECO:0000313" key="6">
    <source>
        <dbReference type="EMBL" id="BBL04387.1"/>
    </source>
</evidence>
<dbReference type="InterPro" id="IPR050553">
    <property type="entry name" value="Thioredoxin_ResA/DsbE_sf"/>
</dbReference>
<dbReference type="PROSITE" id="PS51257">
    <property type="entry name" value="PROKAR_LIPOPROTEIN"/>
    <property type="match status" value="1"/>
</dbReference>
<dbReference type="Pfam" id="PF00578">
    <property type="entry name" value="AhpC-TSA"/>
    <property type="match status" value="1"/>
</dbReference>
<name>A0A4Y1WU05_9BACT</name>
<sequence>MKRIYTFAAALLFLGACTSDGYTIRGNVEGLESPYVYLITFNGTHNVADSAKVEAGAFTFTGKTELPEVAYLSRDKEQPFVRFFLENARISIDGNLYNPNEVYPTGTAANEAMNTFNELTFNTSEAYGVTELEADKKQLVDRYKQQMRETIDRNRDNICGMIILAETGSMFFTPQEVLAEIDRFPAEWQQRTELTDLRKVMEQRLRTTVGQPYVDISAPNADDEAVSLKSVIENPANKYVLVDFWASWCGPCLREIPYLQADYEKYRKKGFEIYAVSLDDERDAWVKTIADKQMKWIQVCDFKAFDSPASLDYAVESIPSNFLIRCSDGQIVAAQLRGKALGEKLEELLGK</sequence>
<dbReference type="GO" id="GO:0016209">
    <property type="term" value="F:antioxidant activity"/>
    <property type="evidence" value="ECO:0007669"/>
    <property type="project" value="InterPro"/>
</dbReference>
<dbReference type="KEGG" id="acou:A5CBH24_17000"/>